<proteinExistence type="predicted"/>
<dbReference type="Proteomes" id="UP000605846">
    <property type="component" value="Unassembled WGS sequence"/>
</dbReference>
<name>A0A8H7BHN3_9FUNG</name>
<organism evidence="1 2">
    <name type="scientific">Apophysomyces ossiformis</name>
    <dbReference type="NCBI Taxonomy" id="679940"/>
    <lineage>
        <taxon>Eukaryota</taxon>
        <taxon>Fungi</taxon>
        <taxon>Fungi incertae sedis</taxon>
        <taxon>Mucoromycota</taxon>
        <taxon>Mucoromycotina</taxon>
        <taxon>Mucoromycetes</taxon>
        <taxon>Mucorales</taxon>
        <taxon>Mucorineae</taxon>
        <taxon>Mucoraceae</taxon>
        <taxon>Apophysomyces</taxon>
    </lineage>
</organism>
<comment type="caution">
    <text evidence="1">The sequence shown here is derived from an EMBL/GenBank/DDBJ whole genome shotgun (WGS) entry which is preliminary data.</text>
</comment>
<reference evidence="1" key="1">
    <citation type="submission" date="2020-01" db="EMBL/GenBank/DDBJ databases">
        <title>Genome Sequencing of Three Apophysomyces-Like Fungal Strains Confirms a Novel Fungal Genus in the Mucoromycota with divergent Burkholderia-like Endosymbiotic Bacteria.</title>
        <authorList>
            <person name="Stajich J.E."/>
            <person name="Macias A.M."/>
            <person name="Carter-House D."/>
            <person name="Lovett B."/>
            <person name="Kasson L.R."/>
            <person name="Berry K."/>
            <person name="Grigoriev I."/>
            <person name="Chang Y."/>
            <person name="Spatafora J."/>
            <person name="Kasson M.T."/>
        </authorList>
    </citation>
    <scope>NUCLEOTIDE SEQUENCE</scope>
    <source>
        <strain evidence="1">NRRL A-21654</strain>
    </source>
</reference>
<dbReference type="EMBL" id="JABAYA010000139">
    <property type="protein sequence ID" value="KAF7723809.1"/>
    <property type="molecule type" value="Genomic_DNA"/>
</dbReference>
<keyword evidence="2" id="KW-1185">Reference proteome</keyword>
<evidence type="ECO:0000313" key="1">
    <source>
        <dbReference type="EMBL" id="KAF7723809.1"/>
    </source>
</evidence>
<dbReference type="AlphaFoldDB" id="A0A8H7BHN3"/>
<evidence type="ECO:0000313" key="2">
    <source>
        <dbReference type="Proteomes" id="UP000605846"/>
    </source>
</evidence>
<protein>
    <submittedName>
        <fullName evidence="1">Uncharacterized protein</fullName>
    </submittedName>
</protein>
<gene>
    <name evidence="1" type="ORF">EC973_001593</name>
</gene>
<accession>A0A8H7BHN3</accession>
<sequence length="178" mass="20274">MVLTPLAHRETAHSEHQSCSVTRKVPRKLIHSVFVHATRVDHTKSPGVVYLMSGENRQSVFIESLMAESIFTNFRFPSLGWRALLIRQWTSILLPMLVLEESRRMLAALMAADNGWSLYVPPKGHPRHPAGHPRCTKFMMAVSTKRKVKESAFQPCDIRHKESSHSMEHVLLATTVRL</sequence>